<keyword evidence="2" id="KW-1185">Reference proteome</keyword>
<reference evidence="1" key="1">
    <citation type="journal article" date="2022" name="Int. J. Mol. Sci.">
        <title>Draft Genome of Tanacetum Coccineum: Genomic Comparison of Closely Related Tanacetum-Family Plants.</title>
        <authorList>
            <person name="Yamashiro T."/>
            <person name="Shiraishi A."/>
            <person name="Nakayama K."/>
            <person name="Satake H."/>
        </authorList>
    </citation>
    <scope>NUCLEOTIDE SEQUENCE</scope>
</reference>
<dbReference type="Proteomes" id="UP001151760">
    <property type="component" value="Unassembled WGS sequence"/>
</dbReference>
<gene>
    <name evidence="1" type="ORF">Tco_1019116</name>
</gene>
<comment type="caution">
    <text evidence="1">The sequence shown here is derived from an EMBL/GenBank/DDBJ whole genome shotgun (WGS) entry which is preliminary data.</text>
</comment>
<reference evidence="1" key="2">
    <citation type="submission" date="2022-01" db="EMBL/GenBank/DDBJ databases">
        <authorList>
            <person name="Yamashiro T."/>
            <person name="Shiraishi A."/>
            <person name="Satake H."/>
            <person name="Nakayama K."/>
        </authorList>
    </citation>
    <scope>NUCLEOTIDE SEQUENCE</scope>
</reference>
<dbReference type="EMBL" id="BQNB010017827">
    <property type="protein sequence ID" value="GJT67636.1"/>
    <property type="molecule type" value="Genomic_DNA"/>
</dbReference>
<evidence type="ECO:0000313" key="1">
    <source>
        <dbReference type="EMBL" id="GJT67636.1"/>
    </source>
</evidence>
<name>A0ABQ5FW83_9ASTR</name>
<evidence type="ECO:0000313" key="2">
    <source>
        <dbReference type="Proteomes" id="UP001151760"/>
    </source>
</evidence>
<accession>A0ABQ5FW83</accession>
<sequence>IVEQRVKVNQKARILELKRINPEENGSDNLYVEMDDLGINMKEYVQRETERALKNGKVYNWDTPTYGKIGYDKDVQYLKILEAEFPAIVYDDGFTFEL</sequence>
<proteinExistence type="predicted"/>
<feature type="non-terminal residue" evidence="1">
    <location>
        <position position="1"/>
    </location>
</feature>
<protein>
    <submittedName>
        <fullName evidence="1">Uncharacterized protein</fullName>
    </submittedName>
</protein>
<organism evidence="1 2">
    <name type="scientific">Tanacetum coccineum</name>
    <dbReference type="NCBI Taxonomy" id="301880"/>
    <lineage>
        <taxon>Eukaryota</taxon>
        <taxon>Viridiplantae</taxon>
        <taxon>Streptophyta</taxon>
        <taxon>Embryophyta</taxon>
        <taxon>Tracheophyta</taxon>
        <taxon>Spermatophyta</taxon>
        <taxon>Magnoliopsida</taxon>
        <taxon>eudicotyledons</taxon>
        <taxon>Gunneridae</taxon>
        <taxon>Pentapetalae</taxon>
        <taxon>asterids</taxon>
        <taxon>campanulids</taxon>
        <taxon>Asterales</taxon>
        <taxon>Asteraceae</taxon>
        <taxon>Asteroideae</taxon>
        <taxon>Anthemideae</taxon>
        <taxon>Anthemidinae</taxon>
        <taxon>Tanacetum</taxon>
    </lineage>
</organism>